<dbReference type="GO" id="GO:0061630">
    <property type="term" value="F:ubiquitin protein ligase activity"/>
    <property type="evidence" value="ECO:0007669"/>
    <property type="project" value="TreeGrafter"/>
</dbReference>
<keyword evidence="1" id="KW-0479">Metal-binding</keyword>
<feature type="region of interest" description="Disordered" evidence="5">
    <location>
        <begin position="37"/>
        <end position="77"/>
    </location>
</feature>
<dbReference type="GO" id="GO:0008270">
    <property type="term" value="F:zinc ion binding"/>
    <property type="evidence" value="ECO:0007669"/>
    <property type="project" value="UniProtKB-KW"/>
</dbReference>
<comment type="caution">
    <text evidence="7">The sequence shown here is derived from an EMBL/GenBank/DDBJ whole genome shotgun (WGS) entry which is preliminary data.</text>
</comment>
<feature type="domain" description="RING-type" evidence="6">
    <location>
        <begin position="106"/>
        <end position="148"/>
    </location>
</feature>
<evidence type="ECO:0000313" key="8">
    <source>
        <dbReference type="Proteomes" id="UP001295423"/>
    </source>
</evidence>
<dbReference type="InterPro" id="IPR013083">
    <property type="entry name" value="Znf_RING/FYVE/PHD"/>
</dbReference>
<sequence length="600" mass="67369">MNEFQNLQNLWRRYMEPGPERANDLDVFNPQEIIDRLFGNQPGTNTERPAEQPTRQPTGQQAGQRTRQPTEQIPQGIPPASARAIRQLPTICVTPEDLVDPNNRECCICLETISLGNKVTRIPCAHIFHQECIVDWLSNHHCTCPVCRYELQTNNPMYEAGRLERMKKRKPRFAMYELKRMSVPELLALNRRPAPNMVDKDELINLLARDEQIEIVPSPEPVEYDIDTLKAMRISELKLTMESAGVFFHAKDVVEKSDMLAIFLNSGRLSLSTPENKAAVADTDSSSQQSMSCKDPEFYRTGASAKRPFVETVEEDSDNEPEQKKAGACYASETVVEMFGSSSSPSLDRHGPPNGVANEANSDDSVRNDTYRVDMEPTNDASIAENDSTAEVEGNPVGCQSQSPAIDSDESISEPLGNNAGTNQKSDRSRWLPPSEQDNGTPPDTTYLVRDICPFEGYSVSHLRDLARINNVDLSCCFERSDIVRLLTNSRVEMKHPSELLRDSLSNFSISELGILASEVKLDLSKCKNREDILSRMVQEATVERPYLQKYLRSLCPLSTLSLGQLKKTARDWGVNINDCLERGEIMQRLVASRHTTARS</sequence>
<dbReference type="Proteomes" id="UP001295423">
    <property type="component" value="Unassembled WGS sequence"/>
</dbReference>
<dbReference type="SMART" id="SM00184">
    <property type="entry name" value="RING"/>
    <property type="match status" value="1"/>
</dbReference>
<dbReference type="Pfam" id="PF13639">
    <property type="entry name" value="zf-RING_2"/>
    <property type="match status" value="1"/>
</dbReference>
<organism evidence="7 8">
    <name type="scientific">Cylindrotheca closterium</name>
    <dbReference type="NCBI Taxonomy" id="2856"/>
    <lineage>
        <taxon>Eukaryota</taxon>
        <taxon>Sar</taxon>
        <taxon>Stramenopiles</taxon>
        <taxon>Ochrophyta</taxon>
        <taxon>Bacillariophyta</taxon>
        <taxon>Bacillariophyceae</taxon>
        <taxon>Bacillariophycidae</taxon>
        <taxon>Bacillariales</taxon>
        <taxon>Bacillariaceae</taxon>
        <taxon>Cylindrotheca</taxon>
    </lineage>
</organism>
<name>A0AAD2G9T0_9STRA</name>
<keyword evidence="2 4" id="KW-0863">Zinc-finger</keyword>
<dbReference type="PANTHER" id="PTHR15710:SF230">
    <property type="entry name" value="OS08G0464400 PROTEIN"/>
    <property type="match status" value="1"/>
</dbReference>
<feature type="compositionally biased region" description="Polar residues" evidence="5">
    <location>
        <begin position="41"/>
        <end position="73"/>
    </location>
</feature>
<dbReference type="CDD" id="cd16454">
    <property type="entry name" value="RING-H2_PA-TM-RING"/>
    <property type="match status" value="1"/>
</dbReference>
<gene>
    <name evidence="7" type="ORF">CYCCA115_LOCUS22581</name>
</gene>
<feature type="region of interest" description="Disordered" evidence="5">
    <location>
        <begin position="339"/>
        <end position="445"/>
    </location>
</feature>
<keyword evidence="8" id="KW-1185">Reference proteome</keyword>
<evidence type="ECO:0000256" key="4">
    <source>
        <dbReference type="PROSITE-ProRule" id="PRU00175"/>
    </source>
</evidence>
<evidence type="ECO:0000256" key="5">
    <source>
        <dbReference type="SAM" id="MobiDB-lite"/>
    </source>
</evidence>
<reference evidence="7" key="1">
    <citation type="submission" date="2023-08" db="EMBL/GenBank/DDBJ databases">
        <authorList>
            <person name="Audoor S."/>
            <person name="Bilcke G."/>
        </authorList>
    </citation>
    <scope>NUCLEOTIDE SEQUENCE</scope>
</reference>
<evidence type="ECO:0000259" key="6">
    <source>
        <dbReference type="PROSITE" id="PS50089"/>
    </source>
</evidence>
<dbReference type="SUPFAM" id="SSF57850">
    <property type="entry name" value="RING/U-box"/>
    <property type="match status" value="1"/>
</dbReference>
<dbReference type="InterPro" id="IPR001841">
    <property type="entry name" value="Znf_RING"/>
</dbReference>
<dbReference type="PANTHER" id="PTHR15710">
    <property type="entry name" value="E3 UBIQUITIN-PROTEIN LIGASE PRAJA"/>
    <property type="match status" value="1"/>
</dbReference>
<dbReference type="AlphaFoldDB" id="A0AAD2G9T0"/>
<evidence type="ECO:0000256" key="1">
    <source>
        <dbReference type="ARBA" id="ARBA00022723"/>
    </source>
</evidence>
<evidence type="ECO:0000313" key="7">
    <source>
        <dbReference type="EMBL" id="CAJ1967037.1"/>
    </source>
</evidence>
<protein>
    <recommendedName>
        <fullName evidence="6">RING-type domain-containing protein</fullName>
    </recommendedName>
</protein>
<evidence type="ECO:0000256" key="2">
    <source>
        <dbReference type="ARBA" id="ARBA00022771"/>
    </source>
</evidence>
<proteinExistence type="predicted"/>
<accession>A0AAD2G9T0</accession>
<dbReference type="Gene3D" id="3.30.40.10">
    <property type="entry name" value="Zinc/RING finger domain, C3HC4 (zinc finger)"/>
    <property type="match status" value="1"/>
</dbReference>
<feature type="compositionally biased region" description="Basic and acidic residues" evidence="5">
    <location>
        <begin position="364"/>
        <end position="375"/>
    </location>
</feature>
<feature type="compositionally biased region" description="Polar residues" evidence="5">
    <location>
        <begin position="379"/>
        <end position="389"/>
    </location>
</feature>
<dbReference type="GO" id="GO:0016567">
    <property type="term" value="P:protein ubiquitination"/>
    <property type="evidence" value="ECO:0007669"/>
    <property type="project" value="TreeGrafter"/>
</dbReference>
<evidence type="ECO:0000256" key="3">
    <source>
        <dbReference type="ARBA" id="ARBA00022833"/>
    </source>
</evidence>
<dbReference type="EMBL" id="CAKOGP040002313">
    <property type="protein sequence ID" value="CAJ1967037.1"/>
    <property type="molecule type" value="Genomic_DNA"/>
</dbReference>
<dbReference type="PROSITE" id="PS50089">
    <property type="entry name" value="ZF_RING_2"/>
    <property type="match status" value="1"/>
</dbReference>
<keyword evidence="3" id="KW-0862">Zinc</keyword>
<dbReference type="GO" id="GO:0005737">
    <property type="term" value="C:cytoplasm"/>
    <property type="evidence" value="ECO:0007669"/>
    <property type="project" value="TreeGrafter"/>
</dbReference>